<name>A0A017T1D3_9BACT</name>
<feature type="region of interest" description="Disordered" evidence="1">
    <location>
        <begin position="1"/>
        <end position="64"/>
    </location>
</feature>
<dbReference type="AlphaFoldDB" id="A0A017T1D3"/>
<dbReference type="Proteomes" id="UP000019678">
    <property type="component" value="Unassembled WGS sequence"/>
</dbReference>
<evidence type="ECO:0000313" key="2">
    <source>
        <dbReference type="EMBL" id="EYF02817.1"/>
    </source>
</evidence>
<evidence type="ECO:0000313" key="3">
    <source>
        <dbReference type="Proteomes" id="UP000019678"/>
    </source>
</evidence>
<accession>A0A017T1D3</accession>
<dbReference type="EMBL" id="ASRX01000055">
    <property type="protein sequence ID" value="EYF02817.1"/>
    <property type="molecule type" value="Genomic_DNA"/>
</dbReference>
<reference evidence="2 3" key="1">
    <citation type="submission" date="2013-05" db="EMBL/GenBank/DDBJ databases">
        <title>Genome assembly of Chondromyces apiculatus DSM 436.</title>
        <authorList>
            <person name="Sharma G."/>
            <person name="Khatri I."/>
            <person name="Kaur C."/>
            <person name="Mayilraj S."/>
            <person name="Subramanian S."/>
        </authorList>
    </citation>
    <scope>NUCLEOTIDE SEQUENCE [LARGE SCALE GENOMIC DNA]</scope>
    <source>
        <strain evidence="2 3">DSM 436</strain>
    </source>
</reference>
<gene>
    <name evidence="2" type="ORF">CAP_6552</name>
</gene>
<keyword evidence="3" id="KW-1185">Reference proteome</keyword>
<feature type="region of interest" description="Disordered" evidence="1">
    <location>
        <begin position="86"/>
        <end position="162"/>
    </location>
</feature>
<organism evidence="2 3">
    <name type="scientific">Chondromyces apiculatus DSM 436</name>
    <dbReference type="NCBI Taxonomy" id="1192034"/>
    <lineage>
        <taxon>Bacteria</taxon>
        <taxon>Pseudomonadati</taxon>
        <taxon>Myxococcota</taxon>
        <taxon>Polyangia</taxon>
        <taxon>Polyangiales</taxon>
        <taxon>Polyangiaceae</taxon>
        <taxon>Chondromyces</taxon>
    </lineage>
</organism>
<comment type="caution">
    <text evidence="2">The sequence shown here is derived from an EMBL/GenBank/DDBJ whole genome shotgun (WGS) entry which is preliminary data.</text>
</comment>
<dbReference type="STRING" id="1192034.CAP_6552"/>
<sequence>MNGVAPQPLRSAPAWKGCSRFPTAPLPRRERRGSRPPPRSATVARASSVASPSMPAVETGGEVLPLHSRGGNGCVGLPLTPQCGWKHGGRSCRRSPSRGGNGCVGDRRRHSRGGNGCVGDRRRRSRRGKGWGGDRRHPFHAEPGLPRETAARPSVAPALVAG</sequence>
<feature type="compositionally biased region" description="Basic residues" evidence="1">
    <location>
        <begin position="87"/>
        <end position="96"/>
    </location>
</feature>
<feature type="compositionally biased region" description="Low complexity" evidence="1">
    <location>
        <begin position="40"/>
        <end position="57"/>
    </location>
</feature>
<evidence type="ECO:0000256" key="1">
    <source>
        <dbReference type="SAM" id="MobiDB-lite"/>
    </source>
</evidence>
<proteinExistence type="predicted"/>
<protein>
    <submittedName>
        <fullName evidence="2">Uncharacterized protein</fullName>
    </submittedName>
</protein>